<dbReference type="InterPro" id="IPR010998">
    <property type="entry name" value="Integrase_recombinase_N"/>
</dbReference>
<feature type="domain" description="Core-binding (CB)" evidence="6">
    <location>
        <begin position="36"/>
        <end position="123"/>
    </location>
</feature>
<evidence type="ECO:0000259" key="5">
    <source>
        <dbReference type="PROSITE" id="PS51898"/>
    </source>
</evidence>
<keyword evidence="2 4" id="KW-0238">DNA-binding</keyword>
<evidence type="ECO:0000313" key="7">
    <source>
        <dbReference type="EMBL" id="QCC55358.1"/>
    </source>
</evidence>
<dbReference type="InterPro" id="IPR004107">
    <property type="entry name" value="Integrase_SAM-like_N"/>
</dbReference>
<dbReference type="EMBL" id="CP031305">
    <property type="protein sequence ID" value="QCC55358.1"/>
    <property type="molecule type" value="Genomic_DNA"/>
</dbReference>
<dbReference type="AlphaFoldDB" id="A0A4D6HQ14"/>
<dbReference type="PANTHER" id="PTHR30349:SF41">
    <property type="entry name" value="INTEGRASE_RECOMBINASE PROTEIN MJ0367-RELATED"/>
    <property type="match status" value="1"/>
</dbReference>
<keyword evidence="3" id="KW-0233">DNA recombination</keyword>
<dbReference type="Pfam" id="PF02899">
    <property type="entry name" value="Phage_int_SAM_1"/>
    <property type="match status" value="1"/>
</dbReference>
<dbReference type="GO" id="GO:0003677">
    <property type="term" value="F:DNA binding"/>
    <property type="evidence" value="ECO:0007669"/>
    <property type="project" value="UniProtKB-UniRule"/>
</dbReference>
<protein>
    <submittedName>
        <fullName evidence="7">Site-specific integrase</fullName>
    </submittedName>
</protein>
<evidence type="ECO:0000256" key="1">
    <source>
        <dbReference type="ARBA" id="ARBA00022908"/>
    </source>
</evidence>
<evidence type="ECO:0000259" key="6">
    <source>
        <dbReference type="PROSITE" id="PS51900"/>
    </source>
</evidence>
<dbReference type="InterPro" id="IPR044068">
    <property type="entry name" value="CB"/>
</dbReference>
<dbReference type="PROSITE" id="PS51898">
    <property type="entry name" value="TYR_RECOMBINASE"/>
    <property type="match status" value="1"/>
</dbReference>
<dbReference type="GO" id="GO:0006310">
    <property type="term" value="P:DNA recombination"/>
    <property type="evidence" value="ECO:0007669"/>
    <property type="project" value="UniProtKB-KW"/>
</dbReference>
<dbReference type="PROSITE" id="PS51900">
    <property type="entry name" value="CB"/>
    <property type="match status" value="1"/>
</dbReference>
<evidence type="ECO:0000256" key="4">
    <source>
        <dbReference type="PROSITE-ProRule" id="PRU01248"/>
    </source>
</evidence>
<organism evidence="7 8">
    <name type="scientific">Natronorubrum bangense</name>
    <dbReference type="NCBI Taxonomy" id="61858"/>
    <lineage>
        <taxon>Archaea</taxon>
        <taxon>Methanobacteriati</taxon>
        <taxon>Methanobacteriota</taxon>
        <taxon>Stenosarchaea group</taxon>
        <taxon>Halobacteria</taxon>
        <taxon>Halobacteriales</taxon>
        <taxon>Natrialbaceae</taxon>
        <taxon>Natronorubrum</taxon>
    </lineage>
</organism>
<dbReference type="Gene3D" id="1.10.443.10">
    <property type="entry name" value="Intergrase catalytic core"/>
    <property type="match status" value="1"/>
</dbReference>
<dbReference type="InterPro" id="IPR002104">
    <property type="entry name" value="Integrase_catalytic"/>
</dbReference>
<dbReference type="InterPro" id="IPR050090">
    <property type="entry name" value="Tyrosine_recombinase_XerCD"/>
</dbReference>
<reference evidence="7 8" key="1">
    <citation type="journal article" date="2019" name="Nat. Commun.">
        <title>A new type of DNA phosphorothioation-based antiviral system in archaea.</title>
        <authorList>
            <person name="Xiong L."/>
            <person name="Liu S."/>
            <person name="Chen S."/>
            <person name="Xiao Y."/>
            <person name="Zhu B."/>
            <person name="Gao Y."/>
            <person name="Zhang Y."/>
            <person name="Chen B."/>
            <person name="Luo J."/>
            <person name="Deng Z."/>
            <person name="Chen X."/>
            <person name="Wang L."/>
            <person name="Chen S."/>
        </authorList>
    </citation>
    <scope>NUCLEOTIDE SEQUENCE [LARGE SCALE GENOMIC DNA]</scope>
    <source>
        <strain evidence="7 8">JCM 10635</strain>
    </source>
</reference>
<evidence type="ECO:0000313" key="8">
    <source>
        <dbReference type="Proteomes" id="UP000296822"/>
    </source>
</evidence>
<evidence type="ECO:0000256" key="2">
    <source>
        <dbReference type="ARBA" id="ARBA00023125"/>
    </source>
</evidence>
<dbReference type="InterPro" id="IPR013762">
    <property type="entry name" value="Integrase-like_cat_sf"/>
</dbReference>
<dbReference type="KEGG" id="nbg:DV706_13320"/>
<feature type="domain" description="Tyr recombinase" evidence="5">
    <location>
        <begin position="147"/>
        <end position="363"/>
    </location>
</feature>
<dbReference type="Proteomes" id="UP000296822">
    <property type="component" value="Chromosome"/>
</dbReference>
<keyword evidence="1" id="KW-0229">DNA integration</keyword>
<dbReference type="SUPFAM" id="SSF56349">
    <property type="entry name" value="DNA breaking-rejoining enzymes"/>
    <property type="match status" value="1"/>
</dbReference>
<gene>
    <name evidence="7" type="ORF">DV706_13320</name>
</gene>
<dbReference type="PANTHER" id="PTHR30349">
    <property type="entry name" value="PHAGE INTEGRASE-RELATED"/>
    <property type="match status" value="1"/>
</dbReference>
<proteinExistence type="predicted"/>
<dbReference type="GO" id="GO:0015074">
    <property type="term" value="P:DNA integration"/>
    <property type="evidence" value="ECO:0007669"/>
    <property type="project" value="UniProtKB-KW"/>
</dbReference>
<name>A0A4D6HQ14_9EURY</name>
<sequence>MALLPPEFIKLRQSPEAITICRTRADGSGMTRLHEISPETAVEEYLSSRHDVAQSTLDNHRYRLEYFVEWAEQESIEFLTELDGFDLQRYKNWRTNGESAPDCNLVTIEQHLHTLRVFLRWAEQADLVSESTADKVVIPNVSSQDKARDIAISRERAKDVINYLCRYEWASTAHIIFHTLYHCGMRRSGLRALDVSDWHPNERYLDLQHRPEQGTRLKLGERGERQVTVKDERLVDALNDWTKNQRPSVTDNHGREPLIASNHGRMHYQSVTKICYKVTRPCWIKTECPHDRDPEECEATTYGGYSKCPSSISSHPVRRSSITHHLSKDVPAEICSQRMSLSTETLDLHYDARDKEQRRQNREQYLERL</sequence>
<dbReference type="Gene3D" id="1.10.150.130">
    <property type="match status" value="1"/>
</dbReference>
<accession>A0A4D6HQ14</accession>
<evidence type="ECO:0000256" key="3">
    <source>
        <dbReference type="ARBA" id="ARBA00023172"/>
    </source>
</evidence>
<dbReference type="InterPro" id="IPR011010">
    <property type="entry name" value="DNA_brk_join_enz"/>
</dbReference>